<evidence type="ECO:0000313" key="1">
    <source>
        <dbReference type="EMBL" id="GIY87230.1"/>
    </source>
</evidence>
<comment type="caution">
    <text evidence="1">The sequence shown here is derived from an EMBL/GenBank/DDBJ whole genome shotgun (WGS) entry which is preliminary data.</text>
</comment>
<keyword evidence="2" id="KW-1185">Reference proteome</keyword>
<dbReference type="EMBL" id="BPLQ01015319">
    <property type="protein sequence ID" value="GIY87230.1"/>
    <property type="molecule type" value="Genomic_DNA"/>
</dbReference>
<protein>
    <submittedName>
        <fullName evidence="1">Uncharacterized protein</fullName>
    </submittedName>
</protein>
<reference evidence="1 2" key="1">
    <citation type="submission" date="2021-06" db="EMBL/GenBank/DDBJ databases">
        <title>Caerostris darwini draft genome.</title>
        <authorList>
            <person name="Kono N."/>
            <person name="Arakawa K."/>
        </authorList>
    </citation>
    <scope>NUCLEOTIDE SEQUENCE [LARGE SCALE GENOMIC DNA]</scope>
</reference>
<sequence length="151" mass="17186">MKFAQRISDFKFKWGASEGTAIINENQVEIILRPPITTTKINGATNFIFTTDFEELIVSYTLCKTIKRKILLLYVFTESIPSSWIMHPFHENTCHPLLPTYGMHILPPLIRSSNLDLFTSFYLLNIKALSKSAVETLSTKTSIRISDKTVA</sequence>
<proteinExistence type="predicted"/>
<accession>A0AAV4WZ59</accession>
<gene>
    <name evidence="1" type="ORF">CDAR_516431</name>
</gene>
<name>A0AAV4WZ59_9ARAC</name>
<evidence type="ECO:0000313" key="2">
    <source>
        <dbReference type="Proteomes" id="UP001054837"/>
    </source>
</evidence>
<dbReference type="AlphaFoldDB" id="A0AAV4WZ59"/>
<dbReference type="Proteomes" id="UP001054837">
    <property type="component" value="Unassembled WGS sequence"/>
</dbReference>
<organism evidence="1 2">
    <name type="scientific">Caerostris darwini</name>
    <dbReference type="NCBI Taxonomy" id="1538125"/>
    <lineage>
        <taxon>Eukaryota</taxon>
        <taxon>Metazoa</taxon>
        <taxon>Ecdysozoa</taxon>
        <taxon>Arthropoda</taxon>
        <taxon>Chelicerata</taxon>
        <taxon>Arachnida</taxon>
        <taxon>Araneae</taxon>
        <taxon>Araneomorphae</taxon>
        <taxon>Entelegynae</taxon>
        <taxon>Araneoidea</taxon>
        <taxon>Araneidae</taxon>
        <taxon>Caerostris</taxon>
    </lineage>
</organism>